<dbReference type="Proteomes" id="UP000660554">
    <property type="component" value="Unassembled WGS sequence"/>
</dbReference>
<protein>
    <submittedName>
        <fullName evidence="11">MFS transporter</fullName>
    </submittedName>
</protein>
<dbReference type="Gene3D" id="1.20.1250.20">
    <property type="entry name" value="MFS general substrate transporter like domains"/>
    <property type="match status" value="1"/>
</dbReference>
<keyword evidence="3" id="KW-1003">Cell membrane</keyword>
<keyword evidence="6 9" id="KW-0472">Membrane</keyword>
<dbReference type="GeneID" id="86955053"/>
<feature type="domain" description="Major facilitator superfamily (MFS) profile" evidence="10">
    <location>
        <begin position="32"/>
        <end position="523"/>
    </location>
</feature>
<dbReference type="RefSeq" id="WP_125538961.1">
    <property type="nucleotide sequence ID" value="NZ_BMRU01000027.1"/>
</dbReference>
<feature type="transmembrane region" description="Helical" evidence="9">
    <location>
        <begin position="127"/>
        <end position="145"/>
    </location>
</feature>
<evidence type="ECO:0000256" key="8">
    <source>
        <dbReference type="SAM" id="MobiDB-lite"/>
    </source>
</evidence>
<keyword evidence="2" id="KW-0813">Transport</keyword>
<keyword evidence="12" id="KW-1185">Reference proteome</keyword>
<feature type="transmembrane region" description="Helical" evidence="9">
    <location>
        <begin position="376"/>
        <end position="395"/>
    </location>
</feature>
<dbReference type="InterPro" id="IPR036259">
    <property type="entry name" value="MFS_trans_sf"/>
</dbReference>
<comment type="subcellular location">
    <subcellularLocation>
        <location evidence="1">Cell membrane</location>
        <topology evidence="1">Multi-pass membrane protein</topology>
    </subcellularLocation>
</comment>
<organism evidence="11 12">
    <name type="scientific">Streptomyces virginiae</name>
    <name type="common">Streptomyces cinnamonensis</name>
    <dbReference type="NCBI Taxonomy" id="1961"/>
    <lineage>
        <taxon>Bacteria</taxon>
        <taxon>Bacillati</taxon>
        <taxon>Actinomycetota</taxon>
        <taxon>Actinomycetes</taxon>
        <taxon>Kitasatosporales</taxon>
        <taxon>Streptomycetaceae</taxon>
        <taxon>Streptomyces</taxon>
    </lineage>
</organism>
<feature type="transmembrane region" description="Helical" evidence="9">
    <location>
        <begin position="98"/>
        <end position="121"/>
    </location>
</feature>
<feature type="transmembrane region" description="Helical" evidence="9">
    <location>
        <begin position="288"/>
        <end position="311"/>
    </location>
</feature>
<dbReference type="SUPFAM" id="SSF103473">
    <property type="entry name" value="MFS general substrate transporter"/>
    <property type="match status" value="1"/>
</dbReference>
<evidence type="ECO:0000256" key="6">
    <source>
        <dbReference type="ARBA" id="ARBA00023136"/>
    </source>
</evidence>
<evidence type="ECO:0000256" key="5">
    <source>
        <dbReference type="ARBA" id="ARBA00022989"/>
    </source>
</evidence>
<comment type="caution">
    <text evidence="11">The sequence shown here is derived from an EMBL/GenBank/DDBJ whole genome shotgun (WGS) entry which is preliminary data.</text>
</comment>
<feature type="region of interest" description="Disordered" evidence="8">
    <location>
        <begin position="1"/>
        <end position="24"/>
    </location>
</feature>
<keyword evidence="5 9" id="KW-1133">Transmembrane helix</keyword>
<feature type="transmembrane region" description="Helical" evidence="9">
    <location>
        <begin position="351"/>
        <end position="370"/>
    </location>
</feature>
<accession>A0ABQ3NW44</accession>
<gene>
    <name evidence="11" type="ORF">Scinn_64650</name>
</gene>
<dbReference type="InterPro" id="IPR004638">
    <property type="entry name" value="EmrB-like"/>
</dbReference>
<dbReference type="Gene3D" id="1.20.1720.10">
    <property type="entry name" value="Multidrug resistance protein D"/>
    <property type="match status" value="1"/>
</dbReference>
<evidence type="ECO:0000313" key="11">
    <source>
        <dbReference type="EMBL" id="GHI17002.1"/>
    </source>
</evidence>
<feature type="compositionally biased region" description="Basic and acidic residues" evidence="8">
    <location>
        <begin position="524"/>
        <end position="549"/>
    </location>
</feature>
<dbReference type="PANTHER" id="PTHR42718">
    <property type="entry name" value="MAJOR FACILITATOR SUPERFAMILY MULTIDRUG TRANSPORTER MFSC"/>
    <property type="match status" value="1"/>
</dbReference>
<dbReference type="EMBL" id="BNDV01000016">
    <property type="protein sequence ID" value="GHI17002.1"/>
    <property type="molecule type" value="Genomic_DNA"/>
</dbReference>
<feature type="transmembrane region" description="Helical" evidence="9">
    <location>
        <begin position="323"/>
        <end position="344"/>
    </location>
</feature>
<feature type="transmembrane region" description="Helical" evidence="9">
    <location>
        <begin position="218"/>
        <end position="238"/>
    </location>
</feature>
<dbReference type="PANTHER" id="PTHR42718:SF42">
    <property type="entry name" value="EXPORT PROTEIN"/>
    <property type="match status" value="1"/>
</dbReference>
<dbReference type="NCBIfam" id="TIGR00711">
    <property type="entry name" value="efflux_EmrB"/>
    <property type="match status" value="1"/>
</dbReference>
<feature type="transmembrane region" description="Helical" evidence="9">
    <location>
        <begin position="184"/>
        <end position="206"/>
    </location>
</feature>
<proteinExistence type="predicted"/>
<keyword evidence="4 9" id="KW-0812">Transmembrane</keyword>
<evidence type="ECO:0000313" key="12">
    <source>
        <dbReference type="Proteomes" id="UP000660554"/>
    </source>
</evidence>
<evidence type="ECO:0000256" key="9">
    <source>
        <dbReference type="SAM" id="Phobius"/>
    </source>
</evidence>
<dbReference type="PROSITE" id="PS50850">
    <property type="entry name" value="MFS"/>
    <property type="match status" value="1"/>
</dbReference>
<dbReference type="InterPro" id="IPR011701">
    <property type="entry name" value="MFS"/>
</dbReference>
<feature type="region of interest" description="Disordered" evidence="8">
    <location>
        <begin position="521"/>
        <end position="549"/>
    </location>
</feature>
<reference evidence="12" key="1">
    <citation type="submission" date="2020-09" db="EMBL/GenBank/DDBJ databases">
        <title>Whole genome shotgun sequence of Streptomyces cinnamonensis NBRC 15873.</title>
        <authorList>
            <person name="Komaki H."/>
            <person name="Tamura T."/>
        </authorList>
    </citation>
    <scope>NUCLEOTIDE SEQUENCE [LARGE SCALE GENOMIC DNA]</scope>
    <source>
        <strain evidence="12">NBRC 15873</strain>
    </source>
</reference>
<keyword evidence="7" id="KW-0046">Antibiotic resistance</keyword>
<dbReference type="CDD" id="cd17321">
    <property type="entry name" value="MFS_MMR_MDR_like"/>
    <property type="match status" value="1"/>
</dbReference>
<evidence type="ECO:0000256" key="7">
    <source>
        <dbReference type="ARBA" id="ARBA00023251"/>
    </source>
</evidence>
<sequence>MSRATGHTAAAEGQGGPPSPPRRGVRGHPWLTLLTLSVGAMMVSLDGTIVTVAQPAMQADLDASLTGIQWVTNGYLLAVAALLIAAGRLGDRYGHRTVFLIGAAGFTATSVAIGASGSLGWVVALRVLQGVFGALMQPATLGLLRTAFPADRLNMPIAVRSAVIAASTAAGPVVGGLLVEHASWSWVFFLNVPLGAVALALGVTVLRDVRGERPPGRLDLTGMAVLGAALCLFVGGLATVADRGRPDARTLALLTAALLLGAFFAWWERRAADPLVPPRIFRSVRFTVGVLAMLAMSFVMFGAPFVLIFYLQNVLGLTPAESGVRVLGLTLLMIVGAPFAAMWISRSGPRAPVVAGLLVTATAMCALSRLDAQSGTLETTLCFFLLGLGFSPVMVGATKLVISSAPVELSGVAGGMQQTAMQVGGSLGTATAGALVAAHAASALPGRLAAEGVEIAPGALDAAVRAVAVGLAPDPGTVDAARSTLTDIARTVFLEGMQHALLATAAVAALGAVAGLFAGPGRAGAEHAEPEHAEPEHADAERAGGGRTK</sequence>
<dbReference type="Pfam" id="PF07690">
    <property type="entry name" value="MFS_1"/>
    <property type="match status" value="1"/>
</dbReference>
<feature type="transmembrane region" description="Helical" evidence="9">
    <location>
        <begin position="500"/>
        <end position="519"/>
    </location>
</feature>
<feature type="transmembrane region" description="Helical" evidence="9">
    <location>
        <begin position="68"/>
        <end position="86"/>
    </location>
</feature>
<evidence type="ECO:0000256" key="4">
    <source>
        <dbReference type="ARBA" id="ARBA00022692"/>
    </source>
</evidence>
<evidence type="ECO:0000256" key="3">
    <source>
        <dbReference type="ARBA" id="ARBA00022475"/>
    </source>
</evidence>
<dbReference type="InterPro" id="IPR020846">
    <property type="entry name" value="MFS_dom"/>
</dbReference>
<evidence type="ECO:0000256" key="2">
    <source>
        <dbReference type="ARBA" id="ARBA00022448"/>
    </source>
</evidence>
<feature type="transmembrane region" description="Helical" evidence="9">
    <location>
        <begin position="250"/>
        <end position="267"/>
    </location>
</feature>
<feature type="transmembrane region" description="Helical" evidence="9">
    <location>
        <begin position="157"/>
        <end position="178"/>
    </location>
</feature>
<evidence type="ECO:0000259" key="10">
    <source>
        <dbReference type="PROSITE" id="PS50850"/>
    </source>
</evidence>
<name>A0ABQ3NW44_STRVG</name>
<evidence type="ECO:0000256" key="1">
    <source>
        <dbReference type="ARBA" id="ARBA00004651"/>
    </source>
</evidence>
<feature type="transmembrane region" description="Helical" evidence="9">
    <location>
        <begin position="30"/>
        <end position="56"/>
    </location>
</feature>